<keyword evidence="2" id="KW-1185">Reference proteome</keyword>
<evidence type="ECO:0000313" key="2">
    <source>
        <dbReference type="Proteomes" id="UP001281410"/>
    </source>
</evidence>
<accession>A0AAD9ZQU5</accession>
<gene>
    <name evidence="1" type="ORF">Dsin_028649</name>
</gene>
<evidence type="ECO:0000313" key="1">
    <source>
        <dbReference type="EMBL" id="KAK3189088.1"/>
    </source>
</evidence>
<comment type="caution">
    <text evidence="1">The sequence shown here is derived from an EMBL/GenBank/DDBJ whole genome shotgun (WGS) entry which is preliminary data.</text>
</comment>
<organism evidence="1 2">
    <name type="scientific">Dipteronia sinensis</name>
    <dbReference type="NCBI Taxonomy" id="43782"/>
    <lineage>
        <taxon>Eukaryota</taxon>
        <taxon>Viridiplantae</taxon>
        <taxon>Streptophyta</taxon>
        <taxon>Embryophyta</taxon>
        <taxon>Tracheophyta</taxon>
        <taxon>Spermatophyta</taxon>
        <taxon>Magnoliopsida</taxon>
        <taxon>eudicotyledons</taxon>
        <taxon>Gunneridae</taxon>
        <taxon>Pentapetalae</taxon>
        <taxon>rosids</taxon>
        <taxon>malvids</taxon>
        <taxon>Sapindales</taxon>
        <taxon>Sapindaceae</taxon>
        <taxon>Hippocastanoideae</taxon>
        <taxon>Acereae</taxon>
        <taxon>Dipteronia</taxon>
    </lineage>
</organism>
<reference evidence="1" key="1">
    <citation type="journal article" date="2023" name="Plant J.">
        <title>Genome sequences and population genomics provide insights into the demographic history, inbreeding, and mutation load of two 'living fossil' tree species of Dipteronia.</title>
        <authorList>
            <person name="Feng Y."/>
            <person name="Comes H.P."/>
            <person name="Chen J."/>
            <person name="Zhu S."/>
            <person name="Lu R."/>
            <person name="Zhang X."/>
            <person name="Li P."/>
            <person name="Qiu J."/>
            <person name="Olsen K.M."/>
            <person name="Qiu Y."/>
        </authorList>
    </citation>
    <scope>NUCLEOTIDE SEQUENCE</scope>
    <source>
        <strain evidence="1">NBL</strain>
    </source>
</reference>
<name>A0AAD9ZQU5_9ROSI</name>
<sequence>MGAWIGEKLGVSRPSLMILLKLKNVIGSKEQMLTGLRVETTIHDFFHSKASARKARNRIHELLDKDGVWRDSEQDIESIIVQYFNDIFNISTPSKRDLDRILDDVEPKLSVSLSNSPDMKFTGGKDDSLIFTKANEKNCRAIKTIPKDYVKASGEVINYDKLTFLL</sequence>
<dbReference type="EMBL" id="JANJYJ010000009">
    <property type="protein sequence ID" value="KAK3189088.1"/>
    <property type="molecule type" value="Genomic_DNA"/>
</dbReference>
<protein>
    <submittedName>
        <fullName evidence="1">Uncharacterized protein</fullName>
    </submittedName>
</protein>
<proteinExistence type="predicted"/>
<dbReference type="Proteomes" id="UP001281410">
    <property type="component" value="Unassembled WGS sequence"/>
</dbReference>
<dbReference type="AlphaFoldDB" id="A0AAD9ZQU5"/>